<proteinExistence type="predicted"/>
<accession>A0A971M1S2</accession>
<reference evidence="1" key="1">
    <citation type="journal article" date="2020" name="Biotechnol. Biofuels">
        <title>New insights from the biogas microbiome by comprehensive genome-resolved metagenomics of nearly 1600 species originating from multiple anaerobic digesters.</title>
        <authorList>
            <person name="Campanaro S."/>
            <person name="Treu L."/>
            <person name="Rodriguez-R L.M."/>
            <person name="Kovalovszki A."/>
            <person name="Ziels R.M."/>
            <person name="Maus I."/>
            <person name="Zhu X."/>
            <person name="Kougias P.G."/>
            <person name="Basile A."/>
            <person name="Luo G."/>
            <person name="Schluter A."/>
            <person name="Konstantinidis K.T."/>
            <person name="Angelidaki I."/>
        </authorList>
    </citation>
    <scope>NUCLEOTIDE SEQUENCE</scope>
    <source>
        <strain evidence="1">AS06rmzACSIP_7</strain>
    </source>
</reference>
<name>A0A971M1S2_9BACT</name>
<evidence type="ECO:0000313" key="2">
    <source>
        <dbReference type="Proteomes" id="UP000777265"/>
    </source>
</evidence>
<protein>
    <submittedName>
        <fullName evidence="1">Uncharacterized protein</fullName>
    </submittedName>
</protein>
<reference evidence="1" key="2">
    <citation type="submission" date="2020-01" db="EMBL/GenBank/DDBJ databases">
        <authorList>
            <person name="Campanaro S."/>
        </authorList>
    </citation>
    <scope>NUCLEOTIDE SEQUENCE</scope>
    <source>
        <strain evidence="1">AS06rmzACSIP_7</strain>
    </source>
</reference>
<sequence length="330" mass="38015">MHDSSSRPDAILTGEGQQALFSPSEELKRSIEKALIEGDFGQAMEWCIQLKKSEPDNHLVKAAPDICEFWTAQGGYDALMQQDPLAVYRKWREFEDYMGTRSYQGIHAIKNKMKEKVFLDKIGLRAVTPGLRTILDRGGITALDLLVEIKKWGAAKEEIQNMGRPDFSPEGWRFFLTCSRVYRETGHIKESRRCLLNAFWDQTAMIQWKDITGIIDAELLKRFQEMIEDREDREEMIELIPCVGLLHGLFIIPGNAGDCLTGLRARIDELEGKEDGKRNTRISYRLFSLYAWEAELSERKTCSDYGKPRKKMKEIDNGLFKRYMDIKGGK</sequence>
<evidence type="ECO:0000313" key="1">
    <source>
        <dbReference type="EMBL" id="NLW34527.1"/>
    </source>
</evidence>
<comment type="caution">
    <text evidence="1">The sequence shown here is derived from an EMBL/GenBank/DDBJ whole genome shotgun (WGS) entry which is preliminary data.</text>
</comment>
<dbReference type="AlphaFoldDB" id="A0A971M1S2"/>
<dbReference type="Proteomes" id="UP000777265">
    <property type="component" value="Unassembled WGS sequence"/>
</dbReference>
<organism evidence="1 2">
    <name type="scientific">Syntrophorhabdus aromaticivorans</name>
    <dbReference type="NCBI Taxonomy" id="328301"/>
    <lineage>
        <taxon>Bacteria</taxon>
        <taxon>Pseudomonadati</taxon>
        <taxon>Thermodesulfobacteriota</taxon>
        <taxon>Syntrophorhabdia</taxon>
        <taxon>Syntrophorhabdales</taxon>
        <taxon>Syntrophorhabdaceae</taxon>
        <taxon>Syntrophorhabdus</taxon>
    </lineage>
</organism>
<gene>
    <name evidence="1" type="ORF">GXY80_03450</name>
</gene>
<dbReference type="EMBL" id="JAAYEE010000060">
    <property type="protein sequence ID" value="NLW34527.1"/>
    <property type="molecule type" value="Genomic_DNA"/>
</dbReference>